<name>A0A2V1JTZ8_EUBRA</name>
<dbReference type="Gene3D" id="3.40.50.300">
    <property type="entry name" value="P-loop containing nucleotide triphosphate hydrolases"/>
    <property type="match status" value="1"/>
</dbReference>
<keyword evidence="5" id="KW-1185">Reference proteome</keyword>
<dbReference type="GO" id="GO:0016887">
    <property type="term" value="F:ATP hydrolysis activity"/>
    <property type="evidence" value="ECO:0007669"/>
    <property type="project" value="InterPro"/>
</dbReference>
<dbReference type="InterPro" id="IPR027417">
    <property type="entry name" value="P-loop_NTPase"/>
</dbReference>
<dbReference type="Pfam" id="PF20438">
    <property type="entry name" value="SpoIVA_middle"/>
    <property type="match status" value="1"/>
</dbReference>
<evidence type="ECO:0000313" key="4">
    <source>
        <dbReference type="EMBL" id="PWE86873.1"/>
    </source>
</evidence>
<dbReference type="InterPro" id="IPR014201">
    <property type="entry name" value="Spore_IV_A"/>
</dbReference>
<dbReference type="RefSeq" id="WP_109215515.1">
    <property type="nucleotide sequence ID" value="NZ_CABMEW010000002.1"/>
</dbReference>
<proteinExistence type="predicted"/>
<dbReference type="InterPro" id="IPR046841">
    <property type="entry name" value="SpoIVA_middle"/>
</dbReference>
<dbReference type="EMBL" id="JRFU01000081">
    <property type="protein sequence ID" value="PWE86873.1"/>
    <property type="molecule type" value="Genomic_DNA"/>
</dbReference>
<gene>
    <name evidence="4" type="ORF">LG34_07605</name>
</gene>
<dbReference type="AlphaFoldDB" id="A0A2V1JTZ8"/>
<dbReference type="GO" id="GO:0043934">
    <property type="term" value="P:sporulation"/>
    <property type="evidence" value="ECO:0007669"/>
    <property type="project" value="InterPro"/>
</dbReference>
<dbReference type="PIRSF" id="PIRSF007466">
    <property type="entry name" value="SpoIVA"/>
    <property type="match status" value="1"/>
</dbReference>
<feature type="domain" description="Sporulation stage IV protein A C-terminal" evidence="3">
    <location>
        <begin position="416"/>
        <end position="490"/>
    </location>
</feature>
<feature type="domain" description="Stage IV sporulation protein A ATPase" evidence="1">
    <location>
        <begin position="1"/>
        <end position="237"/>
    </location>
</feature>
<dbReference type="InterPro" id="IPR046840">
    <property type="entry name" value="SpoIVA_C"/>
</dbReference>
<dbReference type="Proteomes" id="UP000245288">
    <property type="component" value="Unassembled WGS sequence"/>
</dbReference>
<dbReference type="Pfam" id="PF09547">
    <property type="entry name" value="SpoIVA_ATPase"/>
    <property type="match status" value="1"/>
</dbReference>
<evidence type="ECO:0000259" key="3">
    <source>
        <dbReference type="Pfam" id="PF20439"/>
    </source>
</evidence>
<dbReference type="NCBIfam" id="TIGR02836">
    <property type="entry name" value="spore_IV_A"/>
    <property type="match status" value="1"/>
</dbReference>
<dbReference type="InterPro" id="IPR046842">
    <property type="entry name" value="SpoIVA_ATPase"/>
</dbReference>
<reference evidence="4 5" key="1">
    <citation type="submission" date="2014-09" db="EMBL/GenBank/DDBJ databases">
        <title>Butyrate-producing bacteria isolated from human gut.</title>
        <authorList>
            <person name="Zhang Q."/>
            <person name="Zhao L."/>
        </authorList>
    </citation>
    <scope>NUCLEOTIDE SEQUENCE [LARGE SCALE GENOMIC DNA]</scope>
    <source>
        <strain evidence="4 5">21</strain>
    </source>
</reference>
<evidence type="ECO:0000259" key="2">
    <source>
        <dbReference type="Pfam" id="PF20438"/>
    </source>
</evidence>
<organism evidence="4 5">
    <name type="scientific">Eubacterium ramulus</name>
    <dbReference type="NCBI Taxonomy" id="39490"/>
    <lineage>
        <taxon>Bacteria</taxon>
        <taxon>Bacillati</taxon>
        <taxon>Bacillota</taxon>
        <taxon>Clostridia</taxon>
        <taxon>Eubacteriales</taxon>
        <taxon>Eubacteriaceae</taxon>
        <taxon>Eubacterium</taxon>
    </lineage>
</organism>
<accession>A0A2V1JTZ8</accession>
<dbReference type="Pfam" id="PF20439">
    <property type="entry name" value="SpoIVA_C"/>
    <property type="match status" value="1"/>
</dbReference>
<comment type="caution">
    <text evidence="4">The sequence shown here is derived from an EMBL/GenBank/DDBJ whole genome shotgun (WGS) entry which is preliminary data.</text>
</comment>
<protein>
    <submittedName>
        <fullName evidence="4">Stage IV sporulation protein A</fullName>
    </submittedName>
</protein>
<evidence type="ECO:0000313" key="5">
    <source>
        <dbReference type="Proteomes" id="UP000245288"/>
    </source>
</evidence>
<sequence>MTNKNIYQNIAARTGGDIYLGVVGPVRTGKSTFIKRFMDLMVLPRMEESAGKQRMIDELPQSAQGKTIMTTEPKFIPREAATIQLDEDVSADVKLIDCVGYLIEGVSGHMEDGAERMVKTPWYGYEIPFAKAAQIGTEKVIREHATIGIVVTTDGSFTDIPRENYVPAEEKTVEELKKIGKPFVILLNTPRPHSTGAEQLCQELQEKYGVTVLAVNCEQLKSEDIRQILQSVLYEFPLEALEFYVPKWVEMLPTAHKVKQAAIQEAGKILQQADQMKDIVGHTFLPEHEEIAEIRLDVTDLASGTVKICLGVDERYYYENISELTGIPIHGEYELLSLIRELAKQKKAYEQVASAIESVRDTGYGVVSPSMDDISIEEPTLIKHGNRYGVRVKASSPSIHMIRANIETEIAPIIGSEEQANDLVTYIKDNQNTSEGLWKTNIFGKSIGELVEDGIRRKITMMDEESQQKLQDTMKKIVNDNNGGLVCIIL</sequence>
<feature type="domain" description="Stage IV sporulation protein A middle" evidence="2">
    <location>
        <begin position="240"/>
        <end position="415"/>
    </location>
</feature>
<dbReference type="SUPFAM" id="SSF52540">
    <property type="entry name" value="P-loop containing nucleoside triphosphate hydrolases"/>
    <property type="match status" value="1"/>
</dbReference>
<dbReference type="OrthoDB" id="9761464at2"/>
<evidence type="ECO:0000259" key="1">
    <source>
        <dbReference type="Pfam" id="PF09547"/>
    </source>
</evidence>
<dbReference type="GO" id="GO:0005524">
    <property type="term" value="F:ATP binding"/>
    <property type="evidence" value="ECO:0007669"/>
    <property type="project" value="InterPro"/>
</dbReference>